<dbReference type="Proteomes" id="UP000606490">
    <property type="component" value="Unassembled WGS sequence"/>
</dbReference>
<dbReference type="RefSeq" id="WP_202823499.1">
    <property type="nucleotide sequence ID" value="NZ_JAEUXJ010000001.1"/>
</dbReference>
<dbReference type="PANTHER" id="PTHR42928">
    <property type="entry name" value="TRICARBOXYLATE-BINDING PROTEIN"/>
    <property type="match status" value="1"/>
</dbReference>
<evidence type="ECO:0000256" key="1">
    <source>
        <dbReference type="ARBA" id="ARBA00006987"/>
    </source>
</evidence>
<dbReference type="PIRSF" id="PIRSF017082">
    <property type="entry name" value="YflP"/>
    <property type="match status" value="1"/>
</dbReference>
<evidence type="ECO:0000313" key="3">
    <source>
        <dbReference type="Proteomes" id="UP000606490"/>
    </source>
</evidence>
<keyword evidence="3" id="KW-1185">Reference proteome</keyword>
<dbReference type="EMBL" id="JAEUXJ010000001">
    <property type="protein sequence ID" value="MBL6453746.1"/>
    <property type="molecule type" value="Genomic_DNA"/>
</dbReference>
<dbReference type="Gene3D" id="3.40.190.150">
    <property type="entry name" value="Bordetella uptake gene, domain 1"/>
    <property type="match status" value="1"/>
</dbReference>
<dbReference type="InterPro" id="IPR042100">
    <property type="entry name" value="Bug_dom1"/>
</dbReference>
<comment type="similarity">
    <text evidence="1">Belongs to the UPF0065 (bug) family.</text>
</comment>
<dbReference type="InterPro" id="IPR005064">
    <property type="entry name" value="BUG"/>
</dbReference>
<protein>
    <submittedName>
        <fullName evidence="2">Tripartite tricarboxylate transporter substrate binding protein</fullName>
    </submittedName>
</protein>
<proteinExistence type="inferred from homology"/>
<dbReference type="SUPFAM" id="SSF53850">
    <property type="entry name" value="Periplasmic binding protein-like II"/>
    <property type="match status" value="1"/>
</dbReference>
<evidence type="ECO:0000313" key="2">
    <source>
        <dbReference type="EMBL" id="MBL6453746.1"/>
    </source>
</evidence>
<name>A0ABS1UWA3_9PROT</name>
<sequence>MRATRRLVLGLAAAPFAARAQSDRYPDRPIRLVVPFAPGGPTDVMARVISSGLTAALGQPVVVENRGGGGGNIGAAHVARSAPDGYSLLVCSTGFVVNPSLFRNPGYDPVRDFAPVTELGASPNVILAGARSGIGSIAELIARAKTTAGGLDMANPGTGSTPHLTAELLRLRAGIEFVQITHASAALAVQAVLGGVTPVGVAALPAAQPHILSGALKALAITSAERWPDLPDVPTMQELGFGGFVSETFQALLAPAGTPAPVILRLARESLAALGDAGTAAKLRAAGFGIQARGPEALATRIAREVPMWRDLIRQAGIPQE</sequence>
<dbReference type="PANTHER" id="PTHR42928:SF5">
    <property type="entry name" value="BLR1237 PROTEIN"/>
    <property type="match status" value="1"/>
</dbReference>
<organism evidence="2 3">
    <name type="scientific">Belnapia mucosa</name>
    <dbReference type="NCBI Taxonomy" id="2804532"/>
    <lineage>
        <taxon>Bacteria</taxon>
        <taxon>Pseudomonadati</taxon>
        <taxon>Pseudomonadota</taxon>
        <taxon>Alphaproteobacteria</taxon>
        <taxon>Acetobacterales</taxon>
        <taxon>Roseomonadaceae</taxon>
        <taxon>Belnapia</taxon>
    </lineage>
</organism>
<dbReference type="Gene3D" id="3.40.190.10">
    <property type="entry name" value="Periplasmic binding protein-like II"/>
    <property type="match status" value="1"/>
</dbReference>
<accession>A0ABS1UWA3</accession>
<comment type="caution">
    <text evidence="2">The sequence shown here is derived from an EMBL/GenBank/DDBJ whole genome shotgun (WGS) entry which is preliminary data.</text>
</comment>
<gene>
    <name evidence="2" type="ORF">JMJ55_00340</name>
</gene>
<dbReference type="Pfam" id="PF03401">
    <property type="entry name" value="TctC"/>
    <property type="match status" value="1"/>
</dbReference>
<reference evidence="2 3" key="1">
    <citation type="submission" date="2021-01" db="EMBL/GenBank/DDBJ databases">
        <title>Belnapia mucosa sp. nov. and Belnapia arida sp. nov., isolated from the Tabernas Desert (Almeria, Spain).</title>
        <authorList>
            <person name="Molina-Menor E."/>
            <person name="Vidal-Verdu A."/>
            <person name="Calonge A."/>
            <person name="Satari L."/>
            <person name="Pereto Magraner J."/>
            <person name="Porcar Miralles M."/>
        </authorList>
    </citation>
    <scope>NUCLEOTIDE SEQUENCE [LARGE SCALE GENOMIC DNA]</scope>
    <source>
        <strain evidence="2 3">T6</strain>
    </source>
</reference>